<dbReference type="PANTHER" id="PTHR30582:SF24">
    <property type="entry name" value="L,D-TRANSPEPTIDASE ERFK_SRFK-RELATED"/>
    <property type="match status" value="1"/>
</dbReference>
<dbReference type="PROSITE" id="PS52029">
    <property type="entry name" value="LD_TPASE"/>
    <property type="match status" value="1"/>
</dbReference>
<evidence type="ECO:0000256" key="8">
    <source>
        <dbReference type="ARBA" id="ARBA00023316"/>
    </source>
</evidence>
<feature type="active site" description="Proton donor/acceptor" evidence="9">
    <location>
        <position position="139"/>
    </location>
</feature>
<keyword evidence="3" id="KW-0328">Glycosyltransferase</keyword>
<evidence type="ECO:0000256" key="2">
    <source>
        <dbReference type="ARBA" id="ARBA00005992"/>
    </source>
</evidence>
<comment type="similarity">
    <text evidence="2">Belongs to the YkuD family.</text>
</comment>
<dbReference type="RefSeq" id="WP_002212566.1">
    <property type="nucleotide sequence ID" value="NZ_GL397187.1"/>
</dbReference>
<evidence type="ECO:0000256" key="3">
    <source>
        <dbReference type="ARBA" id="ARBA00022676"/>
    </source>
</evidence>
<comment type="pathway">
    <text evidence="1 9">Cell wall biogenesis; peptidoglycan biosynthesis.</text>
</comment>
<dbReference type="GO" id="GO:0018104">
    <property type="term" value="P:peptidoglycan-protein cross-linking"/>
    <property type="evidence" value="ECO:0007669"/>
    <property type="project" value="TreeGrafter"/>
</dbReference>
<feature type="domain" description="L,D-TPase catalytic" evidence="11">
    <location>
        <begin position="47"/>
        <end position="179"/>
    </location>
</feature>
<organism evidence="12 13">
    <name type="scientific">Neisseria meningitidis serogroup B (strain ATCC 13091 / M2091)</name>
    <dbReference type="NCBI Taxonomy" id="862513"/>
    <lineage>
        <taxon>Bacteria</taxon>
        <taxon>Pseudomonadati</taxon>
        <taxon>Pseudomonadota</taxon>
        <taxon>Betaproteobacteria</taxon>
        <taxon>Neisseriales</taxon>
        <taxon>Neisseriaceae</taxon>
        <taxon>Neisseria</taxon>
    </lineage>
</organism>
<evidence type="ECO:0000256" key="6">
    <source>
        <dbReference type="ARBA" id="ARBA00022960"/>
    </source>
</evidence>
<evidence type="ECO:0000256" key="5">
    <source>
        <dbReference type="ARBA" id="ARBA00022801"/>
    </source>
</evidence>
<dbReference type="UniPathway" id="UPA00219"/>
<evidence type="ECO:0000256" key="10">
    <source>
        <dbReference type="SAM" id="MobiDB-lite"/>
    </source>
</evidence>
<sequence length="365" mass="39289">MICRKPIGHTPYFDMNKTICRTAALLISGFSYANTVIPDVSPVAQGQHVFINIPQQRLFLYTDGKLTKVYPVAVGRAMTQTNLGEHKIGAKAYNPVWYIPKSIQKERGDGVKTIAAGPDNPLGPVFVRLGDPKLGLGIHGTNAPASVPGVRSHGCVRMKSPDALEFAKTIASGSPASVIYQMAGLNEDADRNLWLAAFRDPYGKNNLDIASLKKSIAQWAKTQGKTIAPEKVDAVLKDRTGSAVCLTCGKNGKMKMPLKSLAWIQGSSSYSQAEVIEQTEETNSAEISETRTPEVPDVHTPEAQPHLNTQSDGTPTAYTEPAADSSPQVETPDQAASEPVDVLFSIDVIRQGNLRLGKGNLRLGN</sequence>
<evidence type="ECO:0000313" key="13">
    <source>
        <dbReference type="Proteomes" id="UP000005526"/>
    </source>
</evidence>
<feature type="region of interest" description="Disordered" evidence="10">
    <location>
        <begin position="278"/>
        <end position="337"/>
    </location>
</feature>
<dbReference type="GO" id="GO:0016757">
    <property type="term" value="F:glycosyltransferase activity"/>
    <property type="evidence" value="ECO:0007669"/>
    <property type="project" value="UniProtKB-KW"/>
</dbReference>
<dbReference type="PANTHER" id="PTHR30582">
    <property type="entry name" value="L,D-TRANSPEPTIDASE"/>
    <property type="match status" value="1"/>
</dbReference>
<dbReference type="HOGENOM" id="CLU_072782_0_0_4"/>
<dbReference type="InterPro" id="IPR050979">
    <property type="entry name" value="LD-transpeptidase"/>
</dbReference>
<evidence type="ECO:0000313" key="12">
    <source>
        <dbReference type="EMBL" id="EFM05248.1"/>
    </source>
</evidence>
<keyword evidence="4" id="KW-0808">Transferase</keyword>
<dbReference type="SUPFAM" id="SSF141523">
    <property type="entry name" value="L,D-transpeptidase catalytic domain-like"/>
    <property type="match status" value="1"/>
</dbReference>
<dbReference type="GO" id="GO:0071555">
    <property type="term" value="P:cell wall organization"/>
    <property type="evidence" value="ECO:0007669"/>
    <property type="project" value="UniProtKB-UniRule"/>
</dbReference>
<keyword evidence="8 9" id="KW-0961">Cell wall biogenesis/degradation</keyword>
<gene>
    <name evidence="12" type="ORF">HMPREF0602_0265</name>
</gene>
<comment type="caution">
    <text evidence="12">The sequence shown here is derived from an EMBL/GenBank/DDBJ whole genome shotgun (WGS) entry which is preliminary data.</text>
</comment>
<reference evidence="12 13" key="1">
    <citation type="submission" date="2010-07" db="EMBL/GenBank/DDBJ databases">
        <authorList>
            <person name="Muzny D."/>
            <person name="Qin X."/>
            <person name="Deng J."/>
            <person name="Jiang H."/>
            <person name="Liu Y."/>
            <person name="Qu J."/>
            <person name="Song X.-Z."/>
            <person name="Zhang L."/>
            <person name="Thornton R."/>
            <person name="Coyle M."/>
            <person name="Francisco L."/>
            <person name="Jackson L."/>
            <person name="Javaid M."/>
            <person name="Korchina V."/>
            <person name="Kovar C."/>
            <person name="Mata R."/>
            <person name="Mathew T."/>
            <person name="Ngo R."/>
            <person name="Nguyen L."/>
            <person name="Nguyen N."/>
            <person name="Okwuonu G."/>
            <person name="Ongeri F."/>
            <person name="Pham C."/>
            <person name="Simmons D."/>
            <person name="Wilczek-Boney K."/>
            <person name="Hale W."/>
            <person name="Jakkamsetti A."/>
            <person name="Pham P."/>
            <person name="Ruth R."/>
            <person name="San Lucas F."/>
            <person name="Warren J."/>
            <person name="Zhang J."/>
            <person name="Zhao Z."/>
            <person name="Zhou C."/>
            <person name="Zhu D."/>
            <person name="Lee S."/>
            <person name="Bess C."/>
            <person name="Blankenburg K."/>
            <person name="Forbes L."/>
            <person name="Fu Q."/>
            <person name="Gubbala S."/>
            <person name="Hirani K."/>
            <person name="Jayaseelan J.C."/>
            <person name="Lara F."/>
            <person name="Munidasa M."/>
            <person name="Palculict T."/>
            <person name="Patil S."/>
            <person name="Pu L.-L."/>
            <person name="Saada N."/>
            <person name="Tang L."/>
            <person name="Weissenberger G."/>
            <person name="Zhu Y."/>
            <person name="Hemphill L."/>
            <person name="Shang Y."/>
            <person name="Youmans B."/>
            <person name="Ayvaz T."/>
            <person name="Ross M."/>
            <person name="Santibanez J."/>
            <person name="Aqrawi P."/>
            <person name="Gross S."/>
            <person name="Joshi V."/>
            <person name="Fowler G."/>
            <person name="Nazareth L."/>
            <person name="Reid J."/>
            <person name="Worley K."/>
            <person name="Petrosino J."/>
            <person name="Highlander S."/>
            <person name="Gibbs R."/>
        </authorList>
    </citation>
    <scope>NUCLEOTIDE SEQUENCE [LARGE SCALE GENOMIC DNA]</scope>
    <source>
        <strain evidence="12 13">ATCC 13091</strain>
    </source>
</reference>
<dbReference type="GO" id="GO:0008360">
    <property type="term" value="P:regulation of cell shape"/>
    <property type="evidence" value="ECO:0007669"/>
    <property type="project" value="UniProtKB-UniRule"/>
</dbReference>
<keyword evidence="6 9" id="KW-0133">Cell shape</keyword>
<dbReference type="InterPro" id="IPR005490">
    <property type="entry name" value="LD_TPept_cat_dom"/>
</dbReference>
<dbReference type="AlphaFoldDB" id="E0N6Y5"/>
<dbReference type="GO" id="GO:0005576">
    <property type="term" value="C:extracellular region"/>
    <property type="evidence" value="ECO:0007669"/>
    <property type="project" value="TreeGrafter"/>
</dbReference>
<dbReference type="CDD" id="cd16913">
    <property type="entry name" value="YkuD_like"/>
    <property type="match status" value="1"/>
</dbReference>
<protein>
    <submittedName>
        <fullName evidence="12">ErfK/YbiS/YcfS/YnhG</fullName>
    </submittedName>
</protein>
<dbReference type="Pfam" id="PF03734">
    <property type="entry name" value="YkuD"/>
    <property type="match status" value="1"/>
</dbReference>
<dbReference type="EMBL" id="AEEF01000015">
    <property type="protein sequence ID" value="EFM05248.1"/>
    <property type="molecule type" value="Genomic_DNA"/>
</dbReference>
<evidence type="ECO:0000256" key="7">
    <source>
        <dbReference type="ARBA" id="ARBA00022984"/>
    </source>
</evidence>
<keyword evidence="7 9" id="KW-0573">Peptidoglycan synthesis</keyword>
<feature type="active site" description="Nucleophile" evidence="9">
    <location>
        <position position="155"/>
    </location>
</feature>
<evidence type="ECO:0000259" key="11">
    <source>
        <dbReference type="PROSITE" id="PS52029"/>
    </source>
</evidence>
<evidence type="ECO:0000256" key="1">
    <source>
        <dbReference type="ARBA" id="ARBA00004752"/>
    </source>
</evidence>
<dbReference type="Gene3D" id="2.40.440.10">
    <property type="entry name" value="L,D-transpeptidase catalytic domain-like"/>
    <property type="match status" value="1"/>
</dbReference>
<dbReference type="InterPro" id="IPR038063">
    <property type="entry name" value="Transpep_catalytic_dom"/>
</dbReference>
<dbReference type="Proteomes" id="UP000005526">
    <property type="component" value="Unassembled WGS sequence"/>
</dbReference>
<feature type="compositionally biased region" description="Polar residues" evidence="10">
    <location>
        <begin position="306"/>
        <end position="317"/>
    </location>
</feature>
<proteinExistence type="inferred from homology"/>
<dbReference type="GO" id="GO:0071972">
    <property type="term" value="F:peptidoglycan L,D-transpeptidase activity"/>
    <property type="evidence" value="ECO:0007669"/>
    <property type="project" value="TreeGrafter"/>
</dbReference>
<feature type="compositionally biased region" description="Basic and acidic residues" evidence="10">
    <location>
        <begin position="288"/>
        <end position="300"/>
    </location>
</feature>
<evidence type="ECO:0000256" key="9">
    <source>
        <dbReference type="PROSITE-ProRule" id="PRU01373"/>
    </source>
</evidence>
<keyword evidence="5" id="KW-0378">Hydrolase</keyword>
<evidence type="ECO:0000256" key="4">
    <source>
        <dbReference type="ARBA" id="ARBA00022679"/>
    </source>
</evidence>
<name>E0N6Y5_NEIM3</name>
<accession>E0N6Y5</accession>